<keyword evidence="4" id="KW-1185">Reference proteome</keyword>
<evidence type="ECO:0000313" key="3">
    <source>
        <dbReference type="EMBL" id="KIC95908.1"/>
    </source>
</evidence>
<evidence type="ECO:0000259" key="2">
    <source>
        <dbReference type="Pfam" id="PF16344"/>
    </source>
</evidence>
<dbReference type="OrthoDB" id="629393at2"/>
<dbReference type="Gene3D" id="2.60.120.1440">
    <property type="match status" value="1"/>
</dbReference>
<name>A0A0C1LKL1_9BACT</name>
<reference evidence="3 4" key="1">
    <citation type="submission" date="2014-11" db="EMBL/GenBank/DDBJ databases">
        <title>Genome sequence of Flavihumibacter solisilvae 3-3.</title>
        <authorList>
            <person name="Zhou G."/>
            <person name="Li M."/>
            <person name="Wang G."/>
        </authorList>
    </citation>
    <scope>NUCLEOTIDE SEQUENCE [LARGE SCALE GENOMIC DNA]</scope>
    <source>
        <strain evidence="3 4">3-3</strain>
    </source>
</reference>
<organism evidence="3 4">
    <name type="scientific">Flavihumibacter solisilvae</name>
    <dbReference type="NCBI Taxonomy" id="1349421"/>
    <lineage>
        <taxon>Bacteria</taxon>
        <taxon>Pseudomonadati</taxon>
        <taxon>Bacteroidota</taxon>
        <taxon>Chitinophagia</taxon>
        <taxon>Chitinophagales</taxon>
        <taxon>Chitinophagaceae</taxon>
        <taxon>Flavihumibacter</taxon>
    </lineage>
</organism>
<comment type="caution">
    <text evidence="3">The sequence shown here is derived from an EMBL/GenBank/DDBJ whole genome shotgun (WGS) entry which is preliminary data.</text>
</comment>
<dbReference type="GO" id="GO:0016989">
    <property type="term" value="F:sigma factor antagonist activity"/>
    <property type="evidence" value="ECO:0007669"/>
    <property type="project" value="TreeGrafter"/>
</dbReference>
<dbReference type="PIRSF" id="PIRSF018266">
    <property type="entry name" value="FecR"/>
    <property type="match status" value="1"/>
</dbReference>
<dbReference type="STRING" id="1349421.OI18_03200"/>
<dbReference type="AlphaFoldDB" id="A0A0C1LKL1"/>
<gene>
    <name evidence="3" type="ORF">OI18_03200</name>
</gene>
<dbReference type="Pfam" id="PF04773">
    <property type="entry name" value="FecR"/>
    <property type="match status" value="1"/>
</dbReference>
<feature type="domain" description="Protein FecR C-terminal" evidence="2">
    <location>
        <begin position="315"/>
        <end position="381"/>
    </location>
</feature>
<accession>A0A0C1LKL1</accession>
<dbReference type="Gene3D" id="3.55.50.30">
    <property type="match status" value="1"/>
</dbReference>
<proteinExistence type="predicted"/>
<dbReference type="EMBL" id="JSVC01000003">
    <property type="protein sequence ID" value="KIC95908.1"/>
    <property type="molecule type" value="Genomic_DNA"/>
</dbReference>
<dbReference type="PANTHER" id="PTHR30273">
    <property type="entry name" value="PERIPLASMIC SIGNAL SENSOR AND SIGMA FACTOR ACTIVATOR FECR-RELATED"/>
    <property type="match status" value="1"/>
</dbReference>
<sequence length="383" mass="42618">MDFNQARELLQRYRNGKCSQEEIQLIEQWYDQLVESGEAQIDGQQAEELQQAGENRLLEQINAQQDSAPASIRQFRPIRWAAAAAIIFALGTGSYFLLHKTKSPTIETAPAVAAVTDIKAPESNRATITLANGQQVYLDESGDGELATQGNVKILRSANGDISYQASRHSNEIHYNTLNNPRGSKVASITLADGTRVWLNSGSTLTFPAAFTGRERKVSVTGEAYFEVAKDKYKPFFVTKDAVTIQVLGTHFNVNAYDDESTNSITLLEGKVKVSHGAKDLLLEPGQQAQVSANSSKVINDADLNEVMAWKDGLFIFKGEDIQTIMRQLARWYNVDVEFEKEVKEKFYVKMDRNTNVSNVFKILETTGGVHFKINGNKIMVKP</sequence>
<dbReference type="Pfam" id="PF16344">
    <property type="entry name" value="FecR_C"/>
    <property type="match status" value="1"/>
</dbReference>
<dbReference type="InterPro" id="IPR006860">
    <property type="entry name" value="FecR"/>
</dbReference>
<dbReference type="InterPro" id="IPR032508">
    <property type="entry name" value="FecR_C"/>
</dbReference>
<protein>
    <recommendedName>
        <fullName evidence="5">FecR family protein</fullName>
    </recommendedName>
</protein>
<dbReference type="Proteomes" id="UP000031408">
    <property type="component" value="Unassembled WGS sequence"/>
</dbReference>
<evidence type="ECO:0000313" key="4">
    <source>
        <dbReference type="Proteomes" id="UP000031408"/>
    </source>
</evidence>
<evidence type="ECO:0008006" key="5">
    <source>
        <dbReference type="Google" id="ProtNLM"/>
    </source>
</evidence>
<dbReference type="FunFam" id="2.60.120.1440:FF:000001">
    <property type="entry name" value="Putative anti-sigma factor"/>
    <property type="match status" value="1"/>
</dbReference>
<dbReference type="InterPro" id="IPR012373">
    <property type="entry name" value="Ferrdict_sens_TM"/>
</dbReference>
<dbReference type="RefSeq" id="WP_039137180.1">
    <property type="nucleotide sequence ID" value="NZ_JSVC01000003.1"/>
</dbReference>
<feature type="domain" description="FecR protein" evidence="1">
    <location>
        <begin position="186"/>
        <end position="273"/>
    </location>
</feature>
<evidence type="ECO:0000259" key="1">
    <source>
        <dbReference type="Pfam" id="PF04773"/>
    </source>
</evidence>
<dbReference type="PANTHER" id="PTHR30273:SF2">
    <property type="entry name" value="PROTEIN FECR"/>
    <property type="match status" value="1"/>
</dbReference>